<name>A0ABZ2YX47_9BACT</name>
<feature type="signal peptide" evidence="1">
    <location>
        <begin position="1"/>
        <end position="18"/>
    </location>
</feature>
<dbReference type="InterPro" id="IPR008969">
    <property type="entry name" value="CarboxyPept-like_regulatory"/>
</dbReference>
<dbReference type="EMBL" id="CP150096">
    <property type="protein sequence ID" value="WZN44170.1"/>
    <property type="molecule type" value="Genomic_DNA"/>
</dbReference>
<dbReference type="RefSeq" id="WP_341838962.1">
    <property type="nucleotide sequence ID" value="NZ_CP149792.1"/>
</dbReference>
<proteinExistence type="predicted"/>
<accession>A0ABZ2YX47</accession>
<keyword evidence="1" id="KW-0732">Signal</keyword>
<gene>
    <name evidence="2" type="ORF">WJU22_14825</name>
</gene>
<protein>
    <submittedName>
        <fullName evidence="2">STN and carboxypeptidase regulatory-like domain-containing protein</fullName>
    </submittedName>
</protein>
<evidence type="ECO:0000313" key="2">
    <source>
        <dbReference type="EMBL" id="WZN44170.1"/>
    </source>
</evidence>
<evidence type="ECO:0000313" key="3">
    <source>
        <dbReference type="Proteomes" id="UP001449657"/>
    </source>
</evidence>
<dbReference type="SUPFAM" id="SSF49464">
    <property type="entry name" value="Carboxypeptidase regulatory domain-like"/>
    <property type="match status" value="1"/>
</dbReference>
<keyword evidence="3" id="KW-1185">Reference proteome</keyword>
<sequence>MFRNCLIALLLWPCCLMAQQQLQQTVSFRAVNWPVDSVLSKITAQSGLSFSYAGRPFRGDSLVSLTVQRKPIRQVLDQLFQGRIRYSVVDGHIILNAAEGARERFYTISGYVRDKYNGNMIVNASIYERSDLMSAFTNTDGYFHLRLKDKGKQPSIQITVSKEFYIDTMLYVMPGFDREISIAISPAMPVKLREFTVSDKVDKTWLGSRLLSENLRRQTRNIGKFFAEKPVQSSLVPSLGSHGKMAGQVVNKFSLNLVGGYSAGLDGLEIAGGFNINKGNAQYAQVAGIFNLVGGSVRGVQVAGIFNRNMEFVEGAQIGGISNIADGWLMGAQISGIFNRAMDSVKGIQIAGLHNNIVGDVTGAQISGLMNHSGGHLNGIQVSGLINRVRGNSEGAQITGLINYTKEMKGLQIAGLINHAAGKIDLKHPVKDTADRAPGGIAPGIQISGLFNQHHGSGHGLQITGGWNHARDTMRGLQLSFFGNSVGYNRGVQFGLVNIADSSDGVAFGLVTIVKKKGYYRLETFSSDLMPANLQFKSGRRGFYSILSGGARNGMHYLGLGFGGEWKLKGRLSMNTDVSQLNFFDNGWKSLAQAWRASPSLRVRLGNWVTVYGGPAFTFMDDNKLIVDKPWKGYPGFSSAEGRAGWLGWQAGLSFF</sequence>
<evidence type="ECO:0000256" key="1">
    <source>
        <dbReference type="SAM" id="SignalP"/>
    </source>
</evidence>
<reference evidence="2 3" key="1">
    <citation type="submission" date="2024-03" db="EMBL/GenBank/DDBJ databases">
        <title>Chitinophaga caseinilytica sp. nov., a casein hydrolysing bacterium isolated from forest soil.</title>
        <authorList>
            <person name="Lee D.S."/>
            <person name="Han D.M."/>
            <person name="Baek J.H."/>
            <person name="Choi D.G."/>
            <person name="Jeon J.H."/>
            <person name="Jeon C.O."/>
        </authorList>
    </citation>
    <scope>NUCLEOTIDE SEQUENCE [LARGE SCALE GENOMIC DNA]</scope>
    <source>
        <strain evidence="2 3">KACC 19118</strain>
    </source>
</reference>
<dbReference type="Proteomes" id="UP001449657">
    <property type="component" value="Chromosome"/>
</dbReference>
<feature type="chain" id="PRO_5046096120" evidence="1">
    <location>
        <begin position="19"/>
        <end position="656"/>
    </location>
</feature>
<organism evidence="2 3">
    <name type="scientific">Chitinophaga caseinilytica</name>
    <dbReference type="NCBI Taxonomy" id="2267521"/>
    <lineage>
        <taxon>Bacteria</taxon>
        <taxon>Pseudomonadati</taxon>
        <taxon>Bacteroidota</taxon>
        <taxon>Chitinophagia</taxon>
        <taxon>Chitinophagales</taxon>
        <taxon>Chitinophagaceae</taxon>
        <taxon>Chitinophaga</taxon>
    </lineage>
</organism>